<evidence type="ECO:0000256" key="1">
    <source>
        <dbReference type="SAM" id="MobiDB-lite"/>
    </source>
</evidence>
<accession>A0A2R6QM25</accession>
<sequence>MSVVWRESRGDPLHNSDEAGANRPQTMGPYSSSSSVWEIEEENSGELFEIDNASRCVTANIKEELEGSVFSFDFHNRDDVVYVAVGKNDSSMDALLWTLNHALRTDRTLVFLIHVFPELRFIPTPLGKLPISQVNPEQKEMYMIQERSKRREFLQKFLDMCSASKVQVDTVLIESDMEAKALMDLIPILNIRKLVLGTTKSSLRKWKSRRGSGIADQVLDNAPEFCEVKIICEGKEVVVDSISESPSPSPSPRANVKVDVHSPTHTHTRRARTAEENQSNDTFGCPCFKPKVMA</sequence>
<dbReference type="PANTHER" id="PTHR47382">
    <property type="entry name" value="U-BOX DOMAIN-CONTAINING PROTEIN 52-LIKE"/>
    <property type="match status" value="1"/>
</dbReference>
<dbReference type="OrthoDB" id="1654852at2759"/>
<reference evidence="3" key="2">
    <citation type="journal article" date="2018" name="BMC Genomics">
        <title>A manually annotated Actinidia chinensis var. chinensis (kiwifruit) genome highlights the challenges associated with draft genomes and gene prediction in plants.</title>
        <authorList>
            <person name="Pilkington S.M."/>
            <person name="Crowhurst R."/>
            <person name="Hilario E."/>
            <person name="Nardozza S."/>
            <person name="Fraser L."/>
            <person name="Peng Y."/>
            <person name="Gunaseelan K."/>
            <person name="Simpson R."/>
            <person name="Tahir J."/>
            <person name="Deroles S.C."/>
            <person name="Templeton K."/>
            <person name="Luo Z."/>
            <person name="Davy M."/>
            <person name="Cheng C."/>
            <person name="McNeilage M."/>
            <person name="Scaglione D."/>
            <person name="Liu Y."/>
            <person name="Zhang Q."/>
            <person name="Datson P."/>
            <person name="De Silva N."/>
            <person name="Gardiner S.E."/>
            <person name="Bassett H."/>
            <person name="Chagne D."/>
            <person name="McCallum J."/>
            <person name="Dzierzon H."/>
            <person name="Deng C."/>
            <person name="Wang Y.Y."/>
            <person name="Barron L."/>
            <person name="Manako K."/>
            <person name="Bowen J."/>
            <person name="Foster T.M."/>
            <person name="Erridge Z.A."/>
            <person name="Tiffin H."/>
            <person name="Waite C.N."/>
            <person name="Davies K.M."/>
            <person name="Grierson E.P."/>
            <person name="Laing W.A."/>
            <person name="Kirk R."/>
            <person name="Chen X."/>
            <person name="Wood M."/>
            <person name="Montefiori M."/>
            <person name="Brummell D.A."/>
            <person name="Schwinn K.E."/>
            <person name="Catanach A."/>
            <person name="Fullerton C."/>
            <person name="Li D."/>
            <person name="Meiyalaghan S."/>
            <person name="Nieuwenhuizen N."/>
            <person name="Read N."/>
            <person name="Prakash R."/>
            <person name="Hunter D."/>
            <person name="Zhang H."/>
            <person name="McKenzie M."/>
            <person name="Knabel M."/>
            <person name="Harris A."/>
            <person name="Allan A.C."/>
            <person name="Gleave A."/>
            <person name="Chen A."/>
            <person name="Janssen B.J."/>
            <person name="Plunkett B."/>
            <person name="Ampomah-Dwamena C."/>
            <person name="Voogd C."/>
            <person name="Leif D."/>
            <person name="Lafferty D."/>
            <person name="Souleyre E.J.F."/>
            <person name="Varkonyi-Gasic E."/>
            <person name="Gambi F."/>
            <person name="Hanley J."/>
            <person name="Yao J.L."/>
            <person name="Cheung J."/>
            <person name="David K.M."/>
            <person name="Warren B."/>
            <person name="Marsh K."/>
            <person name="Snowden K.C."/>
            <person name="Lin-Wang K."/>
            <person name="Brian L."/>
            <person name="Martinez-Sanchez M."/>
            <person name="Wang M."/>
            <person name="Ileperuma N."/>
            <person name="Macnee N."/>
            <person name="Campin R."/>
            <person name="McAtee P."/>
            <person name="Drummond R.S.M."/>
            <person name="Espley R.V."/>
            <person name="Ireland H.S."/>
            <person name="Wu R."/>
            <person name="Atkinson R.G."/>
            <person name="Karunairetnam S."/>
            <person name="Bulley S."/>
            <person name="Chunkath S."/>
            <person name="Hanley Z."/>
            <person name="Storey R."/>
            <person name="Thrimawithana A.H."/>
            <person name="Thomson S."/>
            <person name="David C."/>
            <person name="Testolin R."/>
            <person name="Huang H."/>
            <person name="Hellens R.P."/>
            <person name="Schaffer R.J."/>
        </authorList>
    </citation>
    <scope>NUCLEOTIDE SEQUENCE [LARGE SCALE GENOMIC DNA]</scope>
    <source>
        <strain evidence="3">cv. Red5</strain>
    </source>
</reference>
<dbReference type="AlphaFoldDB" id="A0A2R6QM25"/>
<dbReference type="InterPro" id="IPR014729">
    <property type="entry name" value="Rossmann-like_a/b/a_fold"/>
</dbReference>
<dbReference type="Proteomes" id="UP000241394">
    <property type="component" value="Chromosome LG15"/>
</dbReference>
<dbReference type="InParanoid" id="A0A2R6QM25"/>
<feature type="region of interest" description="Disordered" evidence="1">
    <location>
        <begin position="1"/>
        <end position="35"/>
    </location>
</feature>
<evidence type="ECO:0000313" key="2">
    <source>
        <dbReference type="EMBL" id="PSS10444.1"/>
    </source>
</evidence>
<name>A0A2R6QM25_ACTCC</name>
<proteinExistence type="predicted"/>
<organism evidence="2 3">
    <name type="scientific">Actinidia chinensis var. chinensis</name>
    <name type="common">Chinese soft-hair kiwi</name>
    <dbReference type="NCBI Taxonomy" id="1590841"/>
    <lineage>
        <taxon>Eukaryota</taxon>
        <taxon>Viridiplantae</taxon>
        <taxon>Streptophyta</taxon>
        <taxon>Embryophyta</taxon>
        <taxon>Tracheophyta</taxon>
        <taxon>Spermatophyta</taxon>
        <taxon>Magnoliopsida</taxon>
        <taxon>eudicotyledons</taxon>
        <taxon>Gunneridae</taxon>
        <taxon>Pentapetalae</taxon>
        <taxon>asterids</taxon>
        <taxon>Ericales</taxon>
        <taxon>Actinidiaceae</taxon>
        <taxon>Actinidia</taxon>
    </lineage>
</organism>
<reference evidence="2 3" key="1">
    <citation type="submission" date="2017-07" db="EMBL/GenBank/DDBJ databases">
        <title>An improved, manually edited Actinidia chinensis var. chinensis (kiwifruit) genome highlights the challenges associated with draft genomes and gene prediction in plants.</title>
        <authorList>
            <person name="Pilkington S."/>
            <person name="Crowhurst R."/>
            <person name="Hilario E."/>
            <person name="Nardozza S."/>
            <person name="Fraser L."/>
            <person name="Peng Y."/>
            <person name="Gunaseelan K."/>
            <person name="Simpson R."/>
            <person name="Tahir J."/>
            <person name="Deroles S."/>
            <person name="Templeton K."/>
            <person name="Luo Z."/>
            <person name="Davy M."/>
            <person name="Cheng C."/>
            <person name="Mcneilage M."/>
            <person name="Scaglione D."/>
            <person name="Liu Y."/>
            <person name="Zhang Q."/>
            <person name="Datson P."/>
            <person name="De Silva N."/>
            <person name="Gardiner S."/>
            <person name="Bassett H."/>
            <person name="Chagne D."/>
            <person name="Mccallum J."/>
            <person name="Dzierzon H."/>
            <person name="Deng C."/>
            <person name="Wang Y.-Y."/>
            <person name="Barron N."/>
            <person name="Manako K."/>
            <person name="Bowen J."/>
            <person name="Foster T."/>
            <person name="Erridge Z."/>
            <person name="Tiffin H."/>
            <person name="Waite C."/>
            <person name="Davies K."/>
            <person name="Grierson E."/>
            <person name="Laing W."/>
            <person name="Kirk R."/>
            <person name="Chen X."/>
            <person name="Wood M."/>
            <person name="Montefiori M."/>
            <person name="Brummell D."/>
            <person name="Schwinn K."/>
            <person name="Catanach A."/>
            <person name="Fullerton C."/>
            <person name="Li D."/>
            <person name="Meiyalaghan S."/>
            <person name="Nieuwenhuizen N."/>
            <person name="Read N."/>
            <person name="Prakash R."/>
            <person name="Hunter D."/>
            <person name="Zhang H."/>
            <person name="Mckenzie M."/>
            <person name="Knabel M."/>
            <person name="Harris A."/>
            <person name="Allan A."/>
            <person name="Chen A."/>
            <person name="Janssen B."/>
            <person name="Plunkett B."/>
            <person name="Dwamena C."/>
            <person name="Voogd C."/>
            <person name="Leif D."/>
            <person name="Lafferty D."/>
            <person name="Souleyre E."/>
            <person name="Varkonyi-Gasic E."/>
            <person name="Gambi F."/>
            <person name="Hanley J."/>
            <person name="Yao J.-L."/>
            <person name="Cheung J."/>
            <person name="David K."/>
            <person name="Warren B."/>
            <person name="Marsh K."/>
            <person name="Snowden K."/>
            <person name="Lin-Wang K."/>
            <person name="Brian L."/>
            <person name="Martinez-Sanchez M."/>
            <person name="Wang M."/>
            <person name="Ileperuma N."/>
            <person name="Macnee N."/>
            <person name="Campin R."/>
            <person name="Mcatee P."/>
            <person name="Drummond R."/>
            <person name="Espley R."/>
            <person name="Ireland H."/>
            <person name="Wu R."/>
            <person name="Atkinson R."/>
            <person name="Karunairetnam S."/>
            <person name="Bulley S."/>
            <person name="Chunkath S."/>
            <person name="Hanley Z."/>
            <person name="Storey R."/>
            <person name="Thrimawithana A."/>
            <person name="Thomson S."/>
            <person name="David C."/>
            <person name="Testolin R."/>
        </authorList>
    </citation>
    <scope>NUCLEOTIDE SEQUENCE [LARGE SCALE GENOMIC DNA]</scope>
    <source>
        <strain evidence="3">cv. Red5</strain>
        <tissue evidence="2">Young leaf</tissue>
    </source>
</reference>
<comment type="caution">
    <text evidence="2">The sequence shown here is derived from an EMBL/GenBank/DDBJ whole genome shotgun (WGS) entry which is preliminary data.</text>
</comment>
<dbReference type="SUPFAM" id="SSF52402">
    <property type="entry name" value="Adenine nucleotide alpha hydrolases-like"/>
    <property type="match status" value="1"/>
</dbReference>
<keyword evidence="2" id="KW-0418">Kinase</keyword>
<keyword evidence="2" id="KW-0808">Transferase</keyword>
<evidence type="ECO:0000313" key="3">
    <source>
        <dbReference type="Proteomes" id="UP000241394"/>
    </source>
</evidence>
<dbReference type="PANTHER" id="PTHR47382:SF3">
    <property type="entry name" value="ADENINE NUCLEOTIDE ALPHA HYDROLASES-LIKE SUPERFAMILY PROTEIN"/>
    <property type="match status" value="1"/>
</dbReference>
<dbReference type="GO" id="GO:0016301">
    <property type="term" value="F:kinase activity"/>
    <property type="evidence" value="ECO:0007669"/>
    <property type="project" value="UniProtKB-KW"/>
</dbReference>
<dbReference type="STRING" id="1590841.A0A2R6QM25"/>
<feature type="compositionally biased region" description="Basic and acidic residues" evidence="1">
    <location>
        <begin position="1"/>
        <end position="17"/>
    </location>
</feature>
<dbReference type="FunCoup" id="A0A2R6QM25">
    <property type="interactions" value="1272"/>
</dbReference>
<gene>
    <name evidence="2" type="ORF">CEY00_Acc17539</name>
</gene>
<dbReference type="Gene3D" id="3.40.50.620">
    <property type="entry name" value="HUPs"/>
    <property type="match status" value="1"/>
</dbReference>
<dbReference type="Gramene" id="PSS10444">
    <property type="protein sequence ID" value="PSS10444"/>
    <property type="gene ID" value="CEY00_Acc17539"/>
</dbReference>
<dbReference type="CDD" id="cd01989">
    <property type="entry name" value="USP_STK_Ubox_N"/>
    <property type="match status" value="1"/>
</dbReference>
<keyword evidence="3" id="KW-1185">Reference proteome</keyword>
<protein>
    <submittedName>
        <fullName evidence="2">Serine/threonine-protein kinase</fullName>
    </submittedName>
</protein>
<feature type="region of interest" description="Disordered" evidence="1">
    <location>
        <begin position="241"/>
        <end position="280"/>
    </location>
</feature>
<dbReference type="OMA" id="FHNHEEH"/>
<dbReference type="EMBL" id="NKQK01000015">
    <property type="protein sequence ID" value="PSS10444.1"/>
    <property type="molecule type" value="Genomic_DNA"/>
</dbReference>